<gene>
    <name evidence="1" type="ORF">OTU49_014331</name>
</gene>
<organism evidence="1 2">
    <name type="scientific">Cherax quadricarinatus</name>
    <name type="common">Australian red claw crayfish</name>
    <dbReference type="NCBI Taxonomy" id="27406"/>
    <lineage>
        <taxon>Eukaryota</taxon>
        <taxon>Metazoa</taxon>
        <taxon>Ecdysozoa</taxon>
        <taxon>Arthropoda</taxon>
        <taxon>Crustacea</taxon>
        <taxon>Multicrustacea</taxon>
        <taxon>Malacostraca</taxon>
        <taxon>Eumalacostraca</taxon>
        <taxon>Eucarida</taxon>
        <taxon>Decapoda</taxon>
        <taxon>Pleocyemata</taxon>
        <taxon>Astacidea</taxon>
        <taxon>Parastacoidea</taxon>
        <taxon>Parastacidae</taxon>
        <taxon>Cherax</taxon>
    </lineage>
</organism>
<feature type="non-terminal residue" evidence="1">
    <location>
        <position position="1"/>
    </location>
</feature>
<name>A0AAW0VPX7_CHEQU</name>
<reference evidence="1 2" key="1">
    <citation type="journal article" date="2024" name="BMC Genomics">
        <title>Genome assembly of redclaw crayfish (Cherax quadricarinatus) provides insights into its immune adaptation and hypoxia tolerance.</title>
        <authorList>
            <person name="Liu Z."/>
            <person name="Zheng J."/>
            <person name="Li H."/>
            <person name="Fang K."/>
            <person name="Wang S."/>
            <person name="He J."/>
            <person name="Zhou D."/>
            <person name="Weng S."/>
            <person name="Chi M."/>
            <person name="Gu Z."/>
            <person name="He J."/>
            <person name="Li F."/>
            <person name="Wang M."/>
        </authorList>
    </citation>
    <scope>NUCLEOTIDE SEQUENCE [LARGE SCALE GENOMIC DNA]</scope>
    <source>
        <strain evidence="1">ZL_2023a</strain>
    </source>
</reference>
<sequence length="124" mass="14235">RWSQDLMDVCSEYLATFEAPTAADRINILRALQVYVRECWPQVHIDASSMVQMVVRFLYDVTADCATYNNQIIRDITEEAELLINLLNSAAPKTMQELLQGLEDVTVDIHCHQILKRTFNISAF</sequence>
<keyword evidence="2" id="KW-1185">Reference proteome</keyword>
<dbReference type="AlphaFoldDB" id="A0AAW0VPX7"/>
<comment type="caution">
    <text evidence="1">The sequence shown here is derived from an EMBL/GenBank/DDBJ whole genome shotgun (WGS) entry which is preliminary data.</text>
</comment>
<proteinExistence type="predicted"/>
<protein>
    <submittedName>
        <fullName evidence="1">Uncharacterized protein</fullName>
    </submittedName>
</protein>
<evidence type="ECO:0000313" key="1">
    <source>
        <dbReference type="EMBL" id="KAK8718968.1"/>
    </source>
</evidence>
<evidence type="ECO:0000313" key="2">
    <source>
        <dbReference type="Proteomes" id="UP001445076"/>
    </source>
</evidence>
<accession>A0AAW0VPX7</accession>
<dbReference type="EMBL" id="JARKIK010003417">
    <property type="protein sequence ID" value="KAK8718968.1"/>
    <property type="molecule type" value="Genomic_DNA"/>
</dbReference>
<dbReference type="Proteomes" id="UP001445076">
    <property type="component" value="Unassembled WGS sequence"/>
</dbReference>